<keyword evidence="6" id="KW-0239">DNA-directed DNA polymerase</keyword>
<dbReference type="Pfam" id="PF21694">
    <property type="entry name" value="DNA_pol3_delta_C"/>
    <property type="match status" value="1"/>
</dbReference>
<dbReference type="Gene3D" id="1.10.8.60">
    <property type="match status" value="1"/>
</dbReference>
<keyword evidence="3 11" id="KW-0808">Transferase</keyword>
<dbReference type="InterPro" id="IPR008921">
    <property type="entry name" value="DNA_pol3_clamp-load_cplx_C"/>
</dbReference>
<feature type="domain" description="DNA polymerase III delta subunit-like C-terminal" evidence="10">
    <location>
        <begin position="211"/>
        <end position="329"/>
    </location>
</feature>
<dbReference type="InterPro" id="IPR010372">
    <property type="entry name" value="DNA_pol3_delta_N"/>
</dbReference>
<sequence>MTPVTYTVLRGRIKKRRFDPAYFFYGDNQFLIDELVQTITSAIVTPEFVSFDRSILHGDEITAEGILNAVETPPMASAKRVVVLSGVHKLSEKMRGILLDYLERPAPTTLLIVTAPKVKTNKGFYRKLTLRTTPVRLSNLNERDAVVWIRERVSSLGWSIDSEGARMLYNSIGSDQSYLANEIDKLTICAGEKTKITAGDVAAVAGKSRANSIFDLTDAIGRLDCHQSIALVNNLLAWGQRPSHILALILRHLLILLSLKCLKKRNASQAEMCRRFNLMPYYLGGYLRQSAMFTETVLRKRIRLIQLTEARLKSSHSAKTFELESLIYEMCMEDMNQHDQG</sequence>
<dbReference type="InterPro" id="IPR005790">
    <property type="entry name" value="DNA_polIII_delta"/>
</dbReference>
<keyword evidence="4 11" id="KW-0548">Nucleotidyltransferase</keyword>
<evidence type="ECO:0000259" key="10">
    <source>
        <dbReference type="Pfam" id="PF21694"/>
    </source>
</evidence>
<dbReference type="GO" id="GO:0003677">
    <property type="term" value="F:DNA binding"/>
    <property type="evidence" value="ECO:0007669"/>
    <property type="project" value="InterPro"/>
</dbReference>
<evidence type="ECO:0000256" key="3">
    <source>
        <dbReference type="ARBA" id="ARBA00022679"/>
    </source>
</evidence>
<evidence type="ECO:0000256" key="8">
    <source>
        <dbReference type="ARBA" id="ARBA00049244"/>
    </source>
</evidence>
<dbReference type="InterPro" id="IPR048466">
    <property type="entry name" value="DNA_pol3_delta-like_C"/>
</dbReference>
<dbReference type="SUPFAM" id="SSF52540">
    <property type="entry name" value="P-loop containing nucleoside triphosphate hydrolases"/>
    <property type="match status" value="1"/>
</dbReference>
<name>A0A523XGA4_UNCT6</name>
<proteinExistence type="inferred from homology"/>
<evidence type="ECO:0000256" key="2">
    <source>
        <dbReference type="ARBA" id="ARBA00017703"/>
    </source>
</evidence>
<dbReference type="Pfam" id="PF06144">
    <property type="entry name" value="DNA_pol3_delta"/>
    <property type="match status" value="1"/>
</dbReference>
<dbReference type="SUPFAM" id="SSF48019">
    <property type="entry name" value="post-AAA+ oligomerization domain-like"/>
    <property type="match status" value="1"/>
</dbReference>
<organism evidence="11 12">
    <name type="scientific">candidate division TA06 bacterium</name>
    <dbReference type="NCBI Taxonomy" id="2250710"/>
    <lineage>
        <taxon>Bacteria</taxon>
        <taxon>Bacteria division TA06</taxon>
    </lineage>
</organism>
<accession>A0A523XGA4</accession>
<dbReference type="EC" id="2.7.7.7" evidence="1"/>
<dbReference type="Gene3D" id="3.40.50.300">
    <property type="entry name" value="P-loop containing nucleotide triphosphate hydrolases"/>
    <property type="match status" value="1"/>
</dbReference>
<evidence type="ECO:0000313" key="11">
    <source>
        <dbReference type="EMBL" id="TET78312.1"/>
    </source>
</evidence>
<dbReference type="GO" id="GO:0006261">
    <property type="term" value="P:DNA-templated DNA replication"/>
    <property type="evidence" value="ECO:0007669"/>
    <property type="project" value="TreeGrafter"/>
</dbReference>
<dbReference type="Gene3D" id="1.20.272.10">
    <property type="match status" value="1"/>
</dbReference>
<dbReference type="InterPro" id="IPR027417">
    <property type="entry name" value="P-loop_NTPase"/>
</dbReference>
<evidence type="ECO:0000256" key="7">
    <source>
        <dbReference type="ARBA" id="ARBA00034754"/>
    </source>
</evidence>
<dbReference type="GO" id="GO:0009360">
    <property type="term" value="C:DNA polymerase III complex"/>
    <property type="evidence" value="ECO:0007669"/>
    <property type="project" value="InterPro"/>
</dbReference>
<dbReference type="EMBL" id="SOIP01000498">
    <property type="protein sequence ID" value="TET78312.1"/>
    <property type="molecule type" value="Genomic_DNA"/>
</dbReference>
<gene>
    <name evidence="11" type="primary">holA</name>
    <name evidence="11" type="ORF">E3J38_08735</name>
</gene>
<evidence type="ECO:0000313" key="12">
    <source>
        <dbReference type="Proteomes" id="UP000315534"/>
    </source>
</evidence>
<evidence type="ECO:0000256" key="6">
    <source>
        <dbReference type="ARBA" id="ARBA00022932"/>
    </source>
</evidence>
<reference evidence="11 12" key="1">
    <citation type="submission" date="2019-03" db="EMBL/GenBank/DDBJ databases">
        <title>Metabolic potential of uncultured bacteria and archaea associated with petroleum seepage in deep-sea sediments.</title>
        <authorList>
            <person name="Dong X."/>
            <person name="Hubert C."/>
        </authorList>
    </citation>
    <scope>NUCLEOTIDE SEQUENCE [LARGE SCALE GENOMIC DNA]</scope>
    <source>
        <strain evidence="11">E29_bin36</strain>
    </source>
</reference>
<dbReference type="AlphaFoldDB" id="A0A523XGA4"/>
<evidence type="ECO:0000256" key="4">
    <source>
        <dbReference type="ARBA" id="ARBA00022695"/>
    </source>
</evidence>
<comment type="similarity">
    <text evidence="7">Belongs to the DNA polymerase HolA subunit family.</text>
</comment>
<dbReference type="Proteomes" id="UP000315534">
    <property type="component" value="Unassembled WGS sequence"/>
</dbReference>
<comment type="caution">
    <text evidence="11">The sequence shown here is derived from an EMBL/GenBank/DDBJ whole genome shotgun (WGS) entry which is preliminary data.</text>
</comment>
<dbReference type="PANTHER" id="PTHR34388:SF1">
    <property type="entry name" value="DNA POLYMERASE III SUBUNIT DELTA"/>
    <property type="match status" value="1"/>
</dbReference>
<dbReference type="PANTHER" id="PTHR34388">
    <property type="entry name" value="DNA POLYMERASE III SUBUNIT DELTA"/>
    <property type="match status" value="1"/>
</dbReference>
<dbReference type="NCBIfam" id="TIGR01128">
    <property type="entry name" value="holA"/>
    <property type="match status" value="1"/>
</dbReference>
<evidence type="ECO:0000259" key="9">
    <source>
        <dbReference type="Pfam" id="PF06144"/>
    </source>
</evidence>
<feature type="domain" description="DNA polymerase III delta N-terminal" evidence="9">
    <location>
        <begin position="22"/>
        <end position="121"/>
    </location>
</feature>
<protein>
    <recommendedName>
        <fullName evidence="2">DNA polymerase III subunit delta</fullName>
        <ecNumber evidence="1">2.7.7.7</ecNumber>
    </recommendedName>
</protein>
<keyword evidence="5" id="KW-0235">DNA replication</keyword>
<evidence type="ECO:0000256" key="5">
    <source>
        <dbReference type="ARBA" id="ARBA00022705"/>
    </source>
</evidence>
<dbReference type="GO" id="GO:0003887">
    <property type="term" value="F:DNA-directed DNA polymerase activity"/>
    <property type="evidence" value="ECO:0007669"/>
    <property type="project" value="UniProtKB-KW"/>
</dbReference>
<evidence type="ECO:0000256" key="1">
    <source>
        <dbReference type="ARBA" id="ARBA00012417"/>
    </source>
</evidence>
<comment type="catalytic activity">
    <reaction evidence="8">
        <text>DNA(n) + a 2'-deoxyribonucleoside 5'-triphosphate = DNA(n+1) + diphosphate</text>
        <dbReference type="Rhea" id="RHEA:22508"/>
        <dbReference type="Rhea" id="RHEA-COMP:17339"/>
        <dbReference type="Rhea" id="RHEA-COMP:17340"/>
        <dbReference type="ChEBI" id="CHEBI:33019"/>
        <dbReference type="ChEBI" id="CHEBI:61560"/>
        <dbReference type="ChEBI" id="CHEBI:173112"/>
        <dbReference type="EC" id="2.7.7.7"/>
    </reaction>
</comment>